<evidence type="ECO:0000256" key="1">
    <source>
        <dbReference type="SAM" id="Coils"/>
    </source>
</evidence>
<dbReference type="AlphaFoldDB" id="A0A9K3DMK0"/>
<evidence type="ECO:0000313" key="3">
    <source>
        <dbReference type="EMBL" id="KAF5756842.1"/>
    </source>
</evidence>
<feature type="compositionally biased region" description="Polar residues" evidence="2">
    <location>
        <begin position="259"/>
        <end position="270"/>
    </location>
</feature>
<comment type="caution">
    <text evidence="3">The sequence shown here is derived from an EMBL/GenBank/DDBJ whole genome shotgun (WGS) entry which is preliminary data.</text>
</comment>
<feature type="compositionally biased region" description="Pro residues" evidence="2">
    <location>
        <begin position="227"/>
        <end position="250"/>
    </location>
</feature>
<dbReference type="EMBL" id="MNCJ02000332">
    <property type="protein sequence ID" value="KAF5756842.1"/>
    <property type="molecule type" value="Genomic_DNA"/>
</dbReference>
<feature type="compositionally biased region" description="Basic and acidic residues" evidence="2">
    <location>
        <begin position="130"/>
        <end position="147"/>
    </location>
</feature>
<feature type="compositionally biased region" description="Basic and acidic residues" evidence="2">
    <location>
        <begin position="97"/>
        <end position="107"/>
    </location>
</feature>
<feature type="coiled-coil region" evidence="1">
    <location>
        <begin position="293"/>
        <end position="355"/>
    </location>
</feature>
<proteinExistence type="predicted"/>
<feature type="region of interest" description="Disordered" evidence="2">
    <location>
        <begin position="23"/>
        <end position="279"/>
    </location>
</feature>
<reference evidence="3" key="1">
    <citation type="journal article" date="2017" name="Nature">
        <title>The sunflower genome provides insights into oil metabolism, flowering and Asterid evolution.</title>
        <authorList>
            <person name="Badouin H."/>
            <person name="Gouzy J."/>
            <person name="Grassa C.J."/>
            <person name="Murat F."/>
            <person name="Staton S.E."/>
            <person name="Cottret L."/>
            <person name="Lelandais-Briere C."/>
            <person name="Owens G.L."/>
            <person name="Carrere S."/>
            <person name="Mayjonade B."/>
            <person name="Legrand L."/>
            <person name="Gill N."/>
            <person name="Kane N.C."/>
            <person name="Bowers J.E."/>
            <person name="Hubner S."/>
            <person name="Bellec A."/>
            <person name="Berard A."/>
            <person name="Berges H."/>
            <person name="Blanchet N."/>
            <person name="Boniface M.C."/>
            <person name="Brunel D."/>
            <person name="Catrice O."/>
            <person name="Chaidir N."/>
            <person name="Claudel C."/>
            <person name="Donnadieu C."/>
            <person name="Faraut T."/>
            <person name="Fievet G."/>
            <person name="Helmstetter N."/>
            <person name="King M."/>
            <person name="Knapp S.J."/>
            <person name="Lai Z."/>
            <person name="Le Paslier M.C."/>
            <person name="Lippi Y."/>
            <person name="Lorenzon L."/>
            <person name="Mandel J.R."/>
            <person name="Marage G."/>
            <person name="Marchand G."/>
            <person name="Marquand E."/>
            <person name="Bret-Mestries E."/>
            <person name="Morien E."/>
            <person name="Nambeesan S."/>
            <person name="Nguyen T."/>
            <person name="Pegot-Espagnet P."/>
            <person name="Pouilly N."/>
            <person name="Raftis F."/>
            <person name="Sallet E."/>
            <person name="Schiex T."/>
            <person name="Thomas J."/>
            <person name="Vandecasteele C."/>
            <person name="Vares D."/>
            <person name="Vear F."/>
            <person name="Vautrin S."/>
            <person name="Crespi M."/>
            <person name="Mangin B."/>
            <person name="Burke J.M."/>
            <person name="Salse J."/>
            <person name="Munos S."/>
            <person name="Vincourt P."/>
            <person name="Rieseberg L.H."/>
            <person name="Langlade N.B."/>
        </authorList>
    </citation>
    <scope>NUCLEOTIDE SEQUENCE</scope>
    <source>
        <tissue evidence="3">Leaves</tissue>
    </source>
</reference>
<dbReference type="Proteomes" id="UP000215914">
    <property type="component" value="Unassembled WGS sequence"/>
</dbReference>
<feature type="compositionally biased region" description="Acidic residues" evidence="2">
    <location>
        <begin position="58"/>
        <end position="71"/>
    </location>
</feature>
<protein>
    <submittedName>
        <fullName evidence="3">Uncharacterized protein</fullName>
    </submittedName>
</protein>
<name>A0A9K3DMK0_HELAN</name>
<keyword evidence="1" id="KW-0175">Coiled coil</keyword>
<evidence type="ECO:0000313" key="4">
    <source>
        <dbReference type="Proteomes" id="UP000215914"/>
    </source>
</evidence>
<feature type="region of interest" description="Disordered" evidence="2">
    <location>
        <begin position="653"/>
        <end position="672"/>
    </location>
</feature>
<accession>A0A9K3DMK0</accession>
<organism evidence="3 4">
    <name type="scientific">Helianthus annuus</name>
    <name type="common">Common sunflower</name>
    <dbReference type="NCBI Taxonomy" id="4232"/>
    <lineage>
        <taxon>Eukaryota</taxon>
        <taxon>Viridiplantae</taxon>
        <taxon>Streptophyta</taxon>
        <taxon>Embryophyta</taxon>
        <taxon>Tracheophyta</taxon>
        <taxon>Spermatophyta</taxon>
        <taxon>Magnoliopsida</taxon>
        <taxon>eudicotyledons</taxon>
        <taxon>Gunneridae</taxon>
        <taxon>Pentapetalae</taxon>
        <taxon>asterids</taxon>
        <taxon>campanulids</taxon>
        <taxon>Asterales</taxon>
        <taxon>Asteraceae</taxon>
        <taxon>Asteroideae</taxon>
        <taxon>Heliantheae alliance</taxon>
        <taxon>Heliantheae</taxon>
        <taxon>Helianthus</taxon>
    </lineage>
</organism>
<keyword evidence="4" id="KW-1185">Reference proteome</keyword>
<evidence type="ECO:0000256" key="2">
    <source>
        <dbReference type="SAM" id="MobiDB-lite"/>
    </source>
</evidence>
<feature type="region of interest" description="Disordered" evidence="2">
    <location>
        <begin position="454"/>
        <end position="545"/>
    </location>
</feature>
<feature type="region of interest" description="Disordered" evidence="2">
    <location>
        <begin position="921"/>
        <end position="947"/>
    </location>
</feature>
<reference evidence="3" key="2">
    <citation type="submission" date="2020-06" db="EMBL/GenBank/DDBJ databases">
        <title>Helianthus annuus Genome sequencing and assembly Release 2.</title>
        <authorList>
            <person name="Gouzy J."/>
            <person name="Langlade N."/>
            <person name="Munos S."/>
        </authorList>
    </citation>
    <scope>NUCLEOTIDE SEQUENCE</scope>
    <source>
        <tissue evidence="3">Leaves</tissue>
    </source>
</reference>
<feature type="compositionally biased region" description="Acidic residues" evidence="2">
    <location>
        <begin position="522"/>
        <end position="534"/>
    </location>
</feature>
<dbReference type="Gramene" id="mRNA:HanXRQr2_Chr17g0819591">
    <property type="protein sequence ID" value="mRNA:HanXRQr2_Chr17g0819591"/>
    <property type="gene ID" value="HanXRQr2_Chr17g0819591"/>
</dbReference>
<feature type="compositionally biased region" description="Polar residues" evidence="2">
    <location>
        <begin position="659"/>
        <end position="672"/>
    </location>
</feature>
<feature type="compositionally biased region" description="Basic and acidic residues" evidence="2">
    <location>
        <begin position="407"/>
        <end position="422"/>
    </location>
</feature>
<feature type="region of interest" description="Disordered" evidence="2">
    <location>
        <begin position="407"/>
        <end position="430"/>
    </location>
</feature>
<sequence>MYIVELKIIQGFKPTKNEWYVKESGRRRRLATPVAEGEGSSSQPKKKQKKKTQTILVDEPEDDISADDVEKEQEVNSGEDFMLDTDVFETGPEVVADVDKEKEKIVDDIEGDDVDKDTTSSSSMSEFEMVDTRESEKRIREELEKEKLLRKRKRAEKEDELYVPSPEHVSASKSSSKITKKAGGRKKSTSTVSMTKRPQKILNTPSSQPTPPHQPTPPQSPIYISPPRQPTPPQSSNQPTPPHSTPPRLPTPQHITPPIHQSTPPQQPMYSSHDLFATPPLSQVQQPEFTSKMEKVIAENQRLKAENKKAADREKVLVKKVEELEKKCEVDQAEIDILKVRVSELEEEKNRRDAQNEYFELKHKELNEAKRAKDHELYMLHKVVESMLGSSIEERYEEICVAEARAERKAEIDRQMKDKGKGLEGSSATPILDIIPVMEVENPQPISAISGLFEEPTSLHELIGASSEEEDDEDEEGEKEDDKDDFVFSASTHSSQDDDDDDATGGTGVRVSDASNDKVIDDLMDDTVNEENDESDGKGESDQNQIVEHYEPLYLNLDAYKESLKDVHPETPFDFEEELESFDINKQNDYKYNYVEDADQYDRVEIEECSDSEEVPDDTTKLPTLMEFFAAENREELRQKVSEAVKDNMFESLRKETVPESQSEAAKEGQSSSEKIDRSKWFKVSHERKFKRPLKYFQRDRSVSLGDIISWGFLPQVNAYAIRREYGVQYFQRLYDIMSLPWWDVDELSQVRTLEYPVRHNDKAIWGYIKYESLRGYLKWKPHRPRRVERVNPETGVRETILNVKPPRTLTTIPMPEMEQDFYKGFIDWVYSCLTTEAVITYRAGSELRYIRIYDPMWLVNCSAKDIECLFIHKIRYQAKDIDQAQQFQRVVSLCFQRGINSESKWKSSWWELNEKMKEKAKRDREKRKSKDGIKKREVYEATRRRS</sequence>
<gene>
    <name evidence="3" type="ORF">HanXRQr2_Chr17g0819591</name>
</gene>
<feature type="compositionally biased region" description="Acidic residues" evidence="2">
    <location>
        <begin position="467"/>
        <end position="484"/>
    </location>
</feature>
<feature type="compositionally biased region" description="Pro residues" evidence="2">
    <location>
        <begin position="208"/>
        <end position="220"/>
    </location>
</feature>
<feature type="compositionally biased region" description="Basic residues" evidence="2">
    <location>
        <begin position="178"/>
        <end position="188"/>
    </location>
</feature>